<dbReference type="InterPro" id="IPR006483">
    <property type="entry name" value="CRISPR-assoc_Cas3_HD"/>
</dbReference>
<feature type="domain" description="HD Cas3-type" evidence="11">
    <location>
        <begin position="19"/>
        <end position="230"/>
    </location>
</feature>
<dbReference type="AlphaFoldDB" id="A0A8A4TII7"/>
<evidence type="ECO:0000256" key="8">
    <source>
        <dbReference type="ARBA" id="ARBA00022840"/>
    </source>
</evidence>
<protein>
    <submittedName>
        <fullName evidence="12">CRISPR-associated helicase Cas3</fullName>
    </submittedName>
</protein>
<evidence type="ECO:0000256" key="6">
    <source>
        <dbReference type="ARBA" id="ARBA00022801"/>
    </source>
</evidence>
<sequence length="946" mass="105937">MTEKDYFRYWGKAKPEHDGAEPYHLLPFHCLDVAAVAYLLLGGANPAPDSSQRPYWARLFEAFLEPLGREASLRFLCFLVACHDLGKFSHLFQAQVPEIYRALQEPTGPTRHRRGPRHDALGLELWIELEPIHLRPLFRDPTWKQAWIGPLDALAVAVTGHHGRPPKTPKSSHTLFSPEDRRAAAQWVADLTKLFPFELPWPASAKGDLDQRFKQLSFYLAGFTMVCDWLGSNQRFFAYHTEGANHPIEDYFHTVAVPGAKRALAETWLVPPPTAPAKTFAALFPSLSEPTPLQARIETALNLDTEGPNLIIIEDLTGSGKTEAALMATQKLMAKGRAAGFFMGLPTMATADQMFDRMEKTFEQFYIPGDRQPALILAHGSAALNPAFSNRLGLEAVPAERHLDGEAAPASALCSSWLADNRKKCLLGAIGVGTVDQAMLAVMPVKHGAMRLFGLVNKVLIIDEVHAYDDYMRHIIENLIAFHTRAGGSTILLSATLPGRLRQSFVKSFYRSLGYPPEDIDLVYGEKPPFPLMTHVRASALTADHATWETPEAQVQHVNAAFVHDEEEVLAQIEAWVAEGKCVAWIRNTVDQATESFERLANRAGIDSNRLHLFHARFCGADRERIQKDLLARFGKEADYRGRRGQVVVATQVLEQSLDVDFDRVVSDLAPIDALVQRLGRQQRHPRTEAGEWLDPANHGRRRDERGSKHFLVLAPAWREDPEKDWYKDVLGNAAWVYPNTATNWLTQKALRQKPTFALPQDSRDLIEAVYGAVDLPELLRDIDEQHRAENLGNRSKAILRTLSWEQDYESSHERGVLDREELTTRLGENPIRLRLAEWDGQRFSPLASASNDPGETELLRWHKSQVSVRFGPVTGSPGWQGPQERAYLALCDALPDRNKGVALIPMVPVGEGEWEGRALTGDGERPLFYSREKGLALPDADPETN</sequence>
<dbReference type="RefSeq" id="WP_237378944.1">
    <property type="nucleotide sequence ID" value="NZ_CP071793.1"/>
</dbReference>
<dbReference type="GO" id="GO:0003724">
    <property type="term" value="F:RNA helicase activity"/>
    <property type="evidence" value="ECO:0007669"/>
    <property type="project" value="TreeGrafter"/>
</dbReference>
<dbReference type="PROSITE" id="PS51643">
    <property type="entry name" value="HD_CAS3"/>
    <property type="match status" value="1"/>
</dbReference>
<dbReference type="Gene3D" id="3.40.50.300">
    <property type="entry name" value="P-loop containing nucleotide triphosphate hydrolases"/>
    <property type="match status" value="2"/>
</dbReference>
<dbReference type="GO" id="GO:0003723">
    <property type="term" value="F:RNA binding"/>
    <property type="evidence" value="ECO:0007669"/>
    <property type="project" value="TreeGrafter"/>
</dbReference>
<comment type="similarity">
    <text evidence="1">In the N-terminal section; belongs to the CRISPR-associated nuclease Cas3-HD family.</text>
</comment>
<dbReference type="SMART" id="SM00487">
    <property type="entry name" value="DEXDc"/>
    <property type="match status" value="1"/>
</dbReference>
<dbReference type="InterPro" id="IPR050547">
    <property type="entry name" value="DEAD_box_RNA_helicases"/>
</dbReference>
<keyword evidence="5" id="KW-0547">Nucleotide-binding</keyword>
<dbReference type="InterPro" id="IPR027417">
    <property type="entry name" value="P-loop_NTPase"/>
</dbReference>
<dbReference type="GO" id="GO:0005524">
    <property type="term" value="F:ATP binding"/>
    <property type="evidence" value="ECO:0007669"/>
    <property type="project" value="UniProtKB-KW"/>
</dbReference>
<dbReference type="GO" id="GO:0051607">
    <property type="term" value="P:defense response to virus"/>
    <property type="evidence" value="ECO:0007669"/>
    <property type="project" value="UniProtKB-KW"/>
</dbReference>
<keyword evidence="3" id="KW-0540">Nuclease</keyword>
<dbReference type="GO" id="GO:0004518">
    <property type="term" value="F:nuclease activity"/>
    <property type="evidence" value="ECO:0007669"/>
    <property type="project" value="UniProtKB-KW"/>
</dbReference>
<reference evidence="12" key="1">
    <citation type="submission" date="2021-03" db="EMBL/GenBank/DDBJ databases">
        <title>Acanthopleuribacteraceae sp. M133.</title>
        <authorList>
            <person name="Wang G."/>
        </authorList>
    </citation>
    <scope>NUCLEOTIDE SEQUENCE</scope>
    <source>
        <strain evidence="12">M133</strain>
    </source>
</reference>
<dbReference type="PANTHER" id="PTHR47963:SF9">
    <property type="entry name" value="CRISPR-ASSOCIATED ENDONUCLEASE_HELICASE CAS3"/>
    <property type="match status" value="1"/>
</dbReference>
<evidence type="ECO:0000256" key="5">
    <source>
        <dbReference type="ARBA" id="ARBA00022741"/>
    </source>
</evidence>
<dbReference type="InterPro" id="IPR014001">
    <property type="entry name" value="Helicase_ATP-bd"/>
</dbReference>
<evidence type="ECO:0000259" key="10">
    <source>
        <dbReference type="PROSITE" id="PS51192"/>
    </source>
</evidence>
<keyword evidence="13" id="KW-1185">Reference proteome</keyword>
<evidence type="ECO:0000256" key="3">
    <source>
        <dbReference type="ARBA" id="ARBA00022722"/>
    </source>
</evidence>
<comment type="similarity">
    <text evidence="2">In the central section; belongs to the CRISPR-associated helicase Cas3 family.</text>
</comment>
<keyword evidence="7" id="KW-0347">Helicase</keyword>
<dbReference type="GO" id="GO:0046872">
    <property type="term" value="F:metal ion binding"/>
    <property type="evidence" value="ECO:0007669"/>
    <property type="project" value="UniProtKB-KW"/>
</dbReference>
<dbReference type="PROSITE" id="PS51192">
    <property type="entry name" value="HELICASE_ATP_BIND_1"/>
    <property type="match status" value="1"/>
</dbReference>
<dbReference type="Gene3D" id="1.10.3210.30">
    <property type="match status" value="1"/>
</dbReference>
<dbReference type="KEGG" id="scor:J3U87_27290"/>
<dbReference type="Proteomes" id="UP000663929">
    <property type="component" value="Chromosome"/>
</dbReference>
<evidence type="ECO:0000256" key="1">
    <source>
        <dbReference type="ARBA" id="ARBA00006847"/>
    </source>
</evidence>
<dbReference type="Pfam" id="PF22590">
    <property type="entry name" value="Cas3-like_C_2"/>
    <property type="match status" value="1"/>
</dbReference>
<keyword evidence="8" id="KW-0067">ATP-binding</keyword>
<accession>A0A8A4TII7</accession>
<evidence type="ECO:0000313" key="13">
    <source>
        <dbReference type="Proteomes" id="UP000663929"/>
    </source>
</evidence>
<evidence type="ECO:0000256" key="4">
    <source>
        <dbReference type="ARBA" id="ARBA00022723"/>
    </source>
</evidence>
<evidence type="ECO:0000259" key="11">
    <source>
        <dbReference type="PROSITE" id="PS51643"/>
    </source>
</evidence>
<keyword evidence="4" id="KW-0479">Metal-binding</keyword>
<dbReference type="InterPro" id="IPR054712">
    <property type="entry name" value="Cas3-like_dom"/>
</dbReference>
<evidence type="ECO:0000256" key="7">
    <source>
        <dbReference type="ARBA" id="ARBA00022806"/>
    </source>
</evidence>
<organism evidence="12 13">
    <name type="scientific">Sulfidibacter corallicola</name>
    <dbReference type="NCBI Taxonomy" id="2818388"/>
    <lineage>
        <taxon>Bacteria</taxon>
        <taxon>Pseudomonadati</taxon>
        <taxon>Acidobacteriota</taxon>
        <taxon>Holophagae</taxon>
        <taxon>Acanthopleuribacterales</taxon>
        <taxon>Acanthopleuribacteraceae</taxon>
        <taxon>Sulfidibacter</taxon>
    </lineage>
</organism>
<proteinExistence type="inferred from homology"/>
<gene>
    <name evidence="12" type="primary">cas3</name>
    <name evidence="12" type="ORF">J3U87_27290</name>
</gene>
<dbReference type="Pfam" id="PF18019">
    <property type="entry name" value="Cas3_HD"/>
    <property type="match status" value="1"/>
</dbReference>
<evidence type="ECO:0000256" key="2">
    <source>
        <dbReference type="ARBA" id="ARBA00009046"/>
    </source>
</evidence>
<dbReference type="InterPro" id="IPR038257">
    <property type="entry name" value="CRISPR-assoc_Cas3_HD_sf"/>
</dbReference>
<dbReference type="InterPro" id="IPR006474">
    <property type="entry name" value="Helicase_Cas3_CRISPR-ass_core"/>
</dbReference>
<dbReference type="CDD" id="cd09641">
    <property type="entry name" value="Cas3''_I"/>
    <property type="match status" value="1"/>
</dbReference>
<evidence type="ECO:0000313" key="12">
    <source>
        <dbReference type="EMBL" id="QTD49307.1"/>
    </source>
</evidence>
<dbReference type="SUPFAM" id="SSF52540">
    <property type="entry name" value="P-loop containing nucleoside triphosphate hydrolases"/>
    <property type="match status" value="1"/>
</dbReference>
<dbReference type="NCBIfam" id="TIGR01596">
    <property type="entry name" value="cas3_HD"/>
    <property type="match status" value="1"/>
</dbReference>
<dbReference type="PANTHER" id="PTHR47963">
    <property type="entry name" value="DEAD-BOX ATP-DEPENDENT RNA HELICASE 47, MITOCHONDRIAL"/>
    <property type="match status" value="1"/>
</dbReference>
<keyword evidence="6" id="KW-0378">Hydrolase</keyword>
<feature type="domain" description="Helicase ATP-binding" evidence="10">
    <location>
        <begin position="302"/>
        <end position="515"/>
    </location>
</feature>
<evidence type="ECO:0000256" key="9">
    <source>
        <dbReference type="ARBA" id="ARBA00023118"/>
    </source>
</evidence>
<dbReference type="GO" id="GO:0016787">
    <property type="term" value="F:hydrolase activity"/>
    <property type="evidence" value="ECO:0007669"/>
    <property type="project" value="UniProtKB-KW"/>
</dbReference>
<name>A0A8A4TII7_SULCO</name>
<dbReference type="NCBIfam" id="TIGR01587">
    <property type="entry name" value="cas3_core"/>
    <property type="match status" value="1"/>
</dbReference>
<dbReference type="EMBL" id="CP071793">
    <property type="protein sequence ID" value="QTD49307.1"/>
    <property type="molecule type" value="Genomic_DNA"/>
</dbReference>
<keyword evidence="9" id="KW-0051">Antiviral defense</keyword>